<dbReference type="GO" id="GO:0016787">
    <property type="term" value="F:hydrolase activity"/>
    <property type="evidence" value="ECO:0007669"/>
    <property type="project" value="UniProtKB-KW"/>
</dbReference>
<dbReference type="OrthoDB" id="9797743at2"/>
<dbReference type="EMBL" id="WIOL01000010">
    <property type="protein sequence ID" value="MQT18702.1"/>
    <property type="molecule type" value="Genomic_DNA"/>
</dbReference>
<proteinExistence type="predicted"/>
<evidence type="ECO:0000313" key="1">
    <source>
        <dbReference type="EMBL" id="MQT18702.1"/>
    </source>
</evidence>
<keyword evidence="1" id="KW-0378">Hydrolase</keyword>
<protein>
    <submittedName>
        <fullName evidence="1">HAD-IA family hydrolase</fullName>
    </submittedName>
</protein>
<dbReference type="Pfam" id="PF13419">
    <property type="entry name" value="HAD_2"/>
    <property type="match status" value="1"/>
</dbReference>
<evidence type="ECO:0000313" key="2">
    <source>
        <dbReference type="Proteomes" id="UP000481327"/>
    </source>
</evidence>
<dbReference type="RefSeq" id="WP_152579179.1">
    <property type="nucleotide sequence ID" value="NZ_JAATJI010000001.1"/>
</dbReference>
<dbReference type="Gene3D" id="1.10.150.240">
    <property type="entry name" value="Putative phosphatase, domain 2"/>
    <property type="match status" value="1"/>
</dbReference>
<dbReference type="InterPro" id="IPR023214">
    <property type="entry name" value="HAD_sf"/>
</dbReference>
<reference evidence="1 2" key="1">
    <citation type="submission" date="2019-09" db="EMBL/GenBank/DDBJ databases">
        <title>Polymorphobacter sp. isolated from a lake in China.</title>
        <authorList>
            <person name="Liu Z."/>
        </authorList>
    </citation>
    <scope>NUCLEOTIDE SEQUENCE [LARGE SCALE GENOMIC DNA]</scope>
    <source>
        <strain evidence="1 2">D40P</strain>
    </source>
</reference>
<dbReference type="PANTHER" id="PTHR18901:SF38">
    <property type="entry name" value="PSEUDOURIDINE-5'-PHOSPHATASE"/>
    <property type="match status" value="1"/>
</dbReference>
<organism evidence="1 2">
    <name type="scientific">Sandarakinorhabdus fusca</name>
    <dbReference type="NCBI Taxonomy" id="1439888"/>
    <lineage>
        <taxon>Bacteria</taxon>
        <taxon>Pseudomonadati</taxon>
        <taxon>Pseudomonadota</taxon>
        <taxon>Alphaproteobacteria</taxon>
        <taxon>Sphingomonadales</taxon>
        <taxon>Sphingosinicellaceae</taxon>
        <taxon>Sandarakinorhabdus</taxon>
    </lineage>
</organism>
<sequence>MLTLCPAAVIFDMDGLLLDTERISRETMIAAMAELGFAMTEADFVPLIGMPDDVNRIQLVATHGPDFDYDEMRAIQARVKTERYGDERPLQPGARLIVETVAALGIPRGVATSSRRVAADAHLGHMGLRPHMDVVLTRDDVARGKPDPDLYLAAAAALRQAPAACLALEDSHNGVRAAHAAGVPVIMVPDLLPATAEMRSLCLAIAANLDEVRDWLVAACRPQNSLPRP</sequence>
<dbReference type="NCBIfam" id="TIGR01509">
    <property type="entry name" value="HAD-SF-IA-v3"/>
    <property type="match status" value="1"/>
</dbReference>
<dbReference type="SFLD" id="SFLDS00003">
    <property type="entry name" value="Haloacid_Dehalogenase"/>
    <property type="match status" value="1"/>
</dbReference>
<dbReference type="InterPro" id="IPR041492">
    <property type="entry name" value="HAD_2"/>
</dbReference>
<accession>A0A7C9KYU8</accession>
<dbReference type="AlphaFoldDB" id="A0A7C9KYU8"/>
<dbReference type="Proteomes" id="UP000481327">
    <property type="component" value="Unassembled WGS sequence"/>
</dbReference>
<keyword evidence="2" id="KW-1185">Reference proteome</keyword>
<dbReference type="SUPFAM" id="SSF56784">
    <property type="entry name" value="HAD-like"/>
    <property type="match status" value="1"/>
</dbReference>
<gene>
    <name evidence="1" type="ORF">F3168_15735</name>
</gene>
<dbReference type="PANTHER" id="PTHR18901">
    <property type="entry name" value="2-DEOXYGLUCOSE-6-PHOSPHATE PHOSPHATASE 2"/>
    <property type="match status" value="1"/>
</dbReference>
<dbReference type="SFLD" id="SFLDG01129">
    <property type="entry name" value="C1.5:_HAD__Beta-PGM__Phosphata"/>
    <property type="match status" value="1"/>
</dbReference>
<dbReference type="InterPro" id="IPR023198">
    <property type="entry name" value="PGP-like_dom2"/>
</dbReference>
<name>A0A7C9KYU8_9SPHN</name>
<dbReference type="InterPro" id="IPR036412">
    <property type="entry name" value="HAD-like_sf"/>
</dbReference>
<comment type="caution">
    <text evidence="1">The sequence shown here is derived from an EMBL/GenBank/DDBJ whole genome shotgun (WGS) entry which is preliminary data.</text>
</comment>
<dbReference type="InterPro" id="IPR006439">
    <property type="entry name" value="HAD-SF_hydro_IA"/>
</dbReference>
<dbReference type="Gene3D" id="3.40.50.1000">
    <property type="entry name" value="HAD superfamily/HAD-like"/>
    <property type="match status" value="1"/>
</dbReference>